<dbReference type="KEGG" id="bmic:BmR1_04g09195"/>
<reference evidence="2 3" key="2">
    <citation type="journal article" date="2013" name="PLoS ONE">
        <title>Whole genome mapping and re-organization of the nuclear and mitochondrial genomes of Babesia microti isolates.</title>
        <authorList>
            <person name="Cornillot E."/>
            <person name="Dassouli A."/>
            <person name="Garg A."/>
            <person name="Pachikara N."/>
            <person name="Randazzo S."/>
            <person name="Depoix D."/>
            <person name="Carcy B."/>
            <person name="Delbecq S."/>
            <person name="Frutos R."/>
            <person name="Silva J.C."/>
            <person name="Sutton R."/>
            <person name="Krause P.J."/>
            <person name="Mamoun C.B."/>
        </authorList>
    </citation>
    <scope>NUCLEOTIDE SEQUENCE [LARGE SCALE GENOMIC DNA]</scope>
    <source>
        <strain evidence="2 3">RI</strain>
    </source>
</reference>
<evidence type="ECO:0000313" key="3">
    <source>
        <dbReference type="Proteomes" id="UP000002899"/>
    </source>
</evidence>
<evidence type="ECO:0000256" key="1">
    <source>
        <dbReference type="SAM" id="MobiDB-lite"/>
    </source>
</evidence>
<keyword evidence="3" id="KW-1185">Reference proteome</keyword>
<dbReference type="RefSeq" id="XP_012650423.1">
    <property type="nucleotide sequence ID" value="XM_012794969.1"/>
</dbReference>
<proteinExistence type="predicted"/>
<dbReference type="Proteomes" id="UP000002899">
    <property type="component" value="Chromosome IV"/>
</dbReference>
<dbReference type="VEuPathDB" id="PiroplasmaDB:BmR1_04g09195"/>
<evidence type="ECO:0000313" key="2">
    <source>
        <dbReference type="EMBL" id="CCF76015.1"/>
    </source>
</evidence>
<reference evidence="2 3" key="3">
    <citation type="journal article" date="2016" name="Sci. Rep.">
        <title>Genome-wide diversity and gene expression profiling of Babesia microti isolates identify polymorphic genes that mediate host-pathogen interactions.</title>
        <authorList>
            <person name="Silva J.C."/>
            <person name="Cornillot E."/>
            <person name="McCracken C."/>
            <person name="Usmani-Brown S."/>
            <person name="Dwivedi A."/>
            <person name="Ifeonu O.O."/>
            <person name="Crabtree J."/>
            <person name="Gotia H.T."/>
            <person name="Virji A.Z."/>
            <person name="Reynes C."/>
            <person name="Colinge J."/>
            <person name="Kumar V."/>
            <person name="Lawres L."/>
            <person name="Pazzi J.E."/>
            <person name="Pablo J.V."/>
            <person name="Hung C."/>
            <person name="Brancato J."/>
            <person name="Kumari P."/>
            <person name="Orvis J."/>
            <person name="Tretina K."/>
            <person name="Chibucos M."/>
            <person name="Ott S."/>
            <person name="Sadzewicz L."/>
            <person name="Sengamalay N."/>
            <person name="Shetty A.C."/>
            <person name="Su Q."/>
            <person name="Tallon L."/>
            <person name="Fraser C.M."/>
            <person name="Frutos R."/>
            <person name="Molina D.M."/>
            <person name="Krause P.J."/>
            <person name="Ben Mamoun C."/>
        </authorList>
    </citation>
    <scope>NUCLEOTIDE SEQUENCE [LARGE SCALE GENOMIC DNA]</scope>
    <source>
        <strain evidence="2 3">RI</strain>
    </source>
</reference>
<feature type="compositionally biased region" description="Basic residues" evidence="1">
    <location>
        <begin position="9"/>
        <end position="18"/>
    </location>
</feature>
<gene>
    <name evidence="2" type="ORF">BmR1_04g09195</name>
</gene>
<reference evidence="2 3" key="1">
    <citation type="journal article" date="2012" name="Nucleic Acids Res.">
        <title>Sequencing of the smallest Apicomplexan genome from the human pathogen Babesia microti.</title>
        <authorList>
            <person name="Cornillot E."/>
            <person name="Hadj-Kaddour K."/>
            <person name="Dassouli A."/>
            <person name="Noel B."/>
            <person name="Ranwez V."/>
            <person name="Vacherie B."/>
            <person name="Augagneur Y."/>
            <person name="Bres V."/>
            <person name="Duclos A."/>
            <person name="Randazzo S."/>
            <person name="Carcy B."/>
            <person name="Debierre-Grockiego F."/>
            <person name="Delbecq S."/>
            <person name="Moubri-Menage K."/>
            <person name="Shams-Eldin H."/>
            <person name="Usmani-Brown S."/>
            <person name="Bringaud F."/>
            <person name="Wincker P."/>
            <person name="Vivares C.P."/>
            <person name="Schwarz R.T."/>
            <person name="Schetters T.P."/>
            <person name="Krause P.J."/>
            <person name="Gorenflot A."/>
            <person name="Berry V."/>
            <person name="Barbe V."/>
            <person name="Ben Mamoun C."/>
        </authorList>
    </citation>
    <scope>NUCLEOTIDE SEQUENCE [LARGE SCALE GENOMIC DNA]</scope>
    <source>
        <strain evidence="2 3">RI</strain>
    </source>
</reference>
<accession>I7JDU4</accession>
<name>I7JDU4_BABMR</name>
<feature type="region of interest" description="Disordered" evidence="1">
    <location>
        <begin position="1"/>
        <end position="21"/>
    </location>
</feature>
<dbReference type="GeneID" id="24426469"/>
<dbReference type="EMBL" id="LN871599">
    <property type="protein sequence ID" value="CCF76015.1"/>
    <property type="molecule type" value="Genomic_DNA"/>
</dbReference>
<protein>
    <submittedName>
        <fullName evidence="2">Uncharacterized protein</fullName>
    </submittedName>
</protein>
<dbReference type="AlphaFoldDB" id="I7JDU4"/>
<organism evidence="2 3">
    <name type="scientific">Babesia microti (strain RI)</name>
    <dbReference type="NCBI Taxonomy" id="1133968"/>
    <lineage>
        <taxon>Eukaryota</taxon>
        <taxon>Sar</taxon>
        <taxon>Alveolata</taxon>
        <taxon>Apicomplexa</taxon>
        <taxon>Aconoidasida</taxon>
        <taxon>Piroplasmida</taxon>
        <taxon>Babesiidae</taxon>
        <taxon>Babesia</taxon>
    </lineage>
</organism>
<sequence length="123" mass="14450">MDNEDNRVLKRRGRPKKSHSNEELIAPEFCKPFKLLKMCVLDNKNHNIRPWWIAEFDGPIDFKILTTSIRHWKVLHIDNYCPQYDVEVTVPRSRGRPKGSVSKRRVLEDIDSFESSEKADGND</sequence>